<dbReference type="OrthoDB" id="683332at2759"/>
<feature type="compositionally biased region" description="Polar residues" evidence="1">
    <location>
        <begin position="25"/>
        <end position="41"/>
    </location>
</feature>
<evidence type="ECO:0000313" key="3">
    <source>
        <dbReference type="Proteomes" id="UP000604825"/>
    </source>
</evidence>
<gene>
    <name evidence="2" type="ORF">NCGR_LOCUS47384</name>
</gene>
<comment type="caution">
    <text evidence="2">The sequence shown here is derived from an EMBL/GenBank/DDBJ whole genome shotgun (WGS) entry which is preliminary data.</text>
</comment>
<evidence type="ECO:0000256" key="1">
    <source>
        <dbReference type="SAM" id="MobiDB-lite"/>
    </source>
</evidence>
<sequence>MGTPGEGRTTLSDVTNIPTPGVQESPFQTGNSGIFTGPTSVQDKENQTPCEASEWLRRNDNYIRPRQQVCGDIAMEPSAQMVQDSDGTPALRTLHANIDRVDEYDTTLFQPANNDIQESDDEGDPREDMEHQSDDDEARQFHSEDDRYESYRIYANGVAGTDADDPYDYVYHDIPDQHHVLKKVPNCRNCGAIRFEYEPLGFCCRSGKVKVHIPEVLADLKRLFTSQVDADAKYFRKHIRYFNSHFSFTTLGVSVDRRVATAAGTGIYTFWVQGSLYHRLHHLVPGSKGPRHMQLYFYDTDDTLAHRTWRSPDLDINLIRNILRILVDNPYVQTFKRVGAIPNLDDYVIELNTNVTPDQRRYLLYHTT</sequence>
<feature type="region of interest" description="Disordered" evidence="1">
    <location>
        <begin position="1"/>
        <end position="51"/>
    </location>
</feature>
<feature type="region of interest" description="Disordered" evidence="1">
    <location>
        <begin position="104"/>
        <end position="143"/>
    </location>
</feature>
<dbReference type="PANTHER" id="PTHR45786">
    <property type="entry name" value="DNA BINDING PROTEIN-LIKE"/>
    <property type="match status" value="1"/>
</dbReference>
<dbReference type="EMBL" id="CAJGYO010000012">
    <property type="protein sequence ID" value="CAD6264079.1"/>
    <property type="molecule type" value="Genomic_DNA"/>
</dbReference>
<accession>A0A811R2R3</accession>
<feature type="compositionally biased region" description="Basic and acidic residues" evidence="1">
    <location>
        <begin position="126"/>
        <end position="143"/>
    </location>
</feature>
<evidence type="ECO:0000313" key="2">
    <source>
        <dbReference type="EMBL" id="CAD6264079.1"/>
    </source>
</evidence>
<name>A0A811R2R3_9POAL</name>
<feature type="compositionally biased region" description="Polar residues" evidence="1">
    <location>
        <begin position="9"/>
        <end position="18"/>
    </location>
</feature>
<dbReference type="PANTHER" id="PTHR45786:SF68">
    <property type="entry name" value="OS02G0701800 PROTEIN"/>
    <property type="match status" value="1"/>
</dbReference>
<organism evidence="2 3">
    <name type="scientific">Miscanthus lutarioriparius</name>
    <dbReference type="NCBI Taxonomy" id="422564"/>
    <lineage>
        <taxon>Eukaryota</taxon>
        <taxon>Viridiplantae</taxon>
        <taxon>Streptophyta</taxon>
        <taxon>Embryophyta</taxon>
        <taxon>Tracheophyta</taxon>
        <taxon>Spermatophyta</taxon>
        <taxon>Magnoliopsida</taxon>
        <taxon>Liliopsida</taxon>
        <taxon>Poales</taxon>
        <taxon>Poaceae</taxon>
        <taxon>PACMAD clade</taxon>
        <taxon>Panicoideae</taxon>
        <taxon>Andropogonodae</taxon>
        <taxon>Andropogoneae</taxon>
        <taxon>Saccharinae</taxon>
        <taxon>Miscanthus</taxon>
    </lineage>
</organism>
<proteinExistence type="predicted"/>
<evidence type="ECO:0008006" key="4">
    <source>
        <dbReference type="Google" id="ProtNLM"/>
    </source>
</evidence>
<reference evidence="2" key="1">
    <citation type="submission" date="2020-10" db="EMBL/GenBank/DDBJ databases">
        <authorList>
            <person name="Han B."/>
            <person name="Lu T."/>
            <person name="Zhao Q."/>
            <person name="Huang X."/>
            <person name="Zhao Y."/>
        </authorList>
    </citation>
    <scope>NUCLEOTIDE SEQUENCE</scope>
</reference>
<keyword evidence="3" id="KW-1185">Reference proteome</keyword>
<feature type="compositionally biased region" description="Polar residues" evidence="1">
    <location>
        <begin position="107"/>
        <end position="116"/>
    </location>
</feature>
<protein>
    <recommendedName>
        <fullName evidence="4">Helitron helicase-like domain-containing protein</fullName>
    </recommendedName>
</protein>
<dbReference type="Proteomes" id="UP000604825">
    <property type="component" value="Unassembled WGS sequence"/>
</dbReference>
<dbReference type="AlphaFoldDB" id="A0A811R2R3"/>